<evidence type="ECO:0000256" key="8">
    <source>
        <dbReference type="SAM" id="MobiDB-lite"/>
    </source>
</evidence>
<dbReference type="Gene3D" id="3.30.60.20">
    <property type="match status" value="1"/>
</dbReference>
<dbReference type="PROSITE" id="PS50106">
    <property type="entry name" value="PDZ"/>
    <property type="match status" value="1"/>
</dbReference>
<dbReference type="Gene3D" id="2.30.42.10">
    <property type="match status" value="1"/>
</dbReference>
<feature type="region of interest" description="Disordered" evidence="8">
    <location>
        <begin position="946"/>
        <end position="980"/>
    </location>
</feature>
<evidence type="ECO:0000256" key="4">
    <source>
        <dbReference type="ARBA" id="ARBA00022833"/>
    </source>
</evidence>
<keyword evidence="6" id="KW-0446">Lipid-binding</keyword>
<feature type="region of interest" description="Disordered" evidence="8">
    <location>
        <begin position="833"/>
        <end position="859"/>
    </location>
</feature>
<dbReference type="EMBL" id="CATQJL010000305">
    <property type="protein sequence ID" value="CAJ0604441.1"/>
    <property type="molecule type" value="Genomic_DNA"/>
</dbReference>
<evidence type="ECO:0000259" key="10">
    <source>
        <dbReference type="PROSITE" id="PS50106"/>
    </source>
</evidence>
<dbReference type="InterPro" id="IPR039275">
    <property type="entry name" value="PDZD8"/>
</dbReference>
<dbReference type="PROSITE" id="PS00479">
    <property type="entry name" value="ZF_DAG_PE_1"/>
    <property type="match status" value="1"/>
</dbReference>
<dbReference type="GO" id="GO:0046872">
    <property type="term" value="F:metal ion binding"/>
    <property type="evidence" value="ECO:0007669"/>
    <property type="project" value="UniProtKB-KW"/>
</dbReference>
<dbReference type="InterPro" id="IPR002219">
    <property type="entry name" value="PKC_DAG/PE"/>
</dbReference>
<evidence type="ECO:0008006" key="14">
    <source>
        <dbReference type="Google" id="ProtNLM"/>
    </source>
</evidence>
<dbReference type="InterPro" id="IPR041489">
    <property type="entry name" value="PDZ_6"/>
</dbReference>
<reference evidence="12" key="1">
    <citation type="submission" date="2023-07" db="EMBL/GenBank/DDBJ databases">
        <authorList>
            <consortium name="CYATHOMIX"/>
        </authorList>
    </citation>
    <scope>NUCLEOTIDE SEQUENCE</scope>
    <source>
        <strain evidence="12">N/A</strain>
    </source>
</reference>
<dbReference type="GO" id="GO:0006869">
    <property type="term" value="P:lipid transport"/>
    <property type="evidence" value="ECO:0007669"/>
    <property type="project" value="UniProtKB-KW"/>
</dbReference>
<dbReference type="GO" id="GO:0016020">
    <property type="term" value="C:membrane"/>
    <property type="evidence" value="ECO:0007669"/>
    <property type="project" value="UniProtKB-SubCell"/>
</dbReference>
<keyword evidence="2" id="KW-0813">Transport</keyword>
<gene>
    <name evidence="12" type="ORF">CYNAS_LOCUS16424</name>
</gene>
<dbReference type="Proteomes" id="UP001176961">
    <property type="component" value="Unassembled WGS sequence"/>
</dbReference>
<evidence type="ECO:0000256" key="7">
    <source>
        <dbReference type="ARBA" id="ARBA00023136"/>
    </source>
</evidence>
<feature type="compositionally biased region" description="Low complexity" evidence="8">
    <location>
        <begin position="1055"/>
        <end position="1070"/>
    </location>
</feature>
<dbReference type="SUPFAM" id="SSF50156">
    <property type="entry name" value="PDZ domain-like"/>
    <property type="match status" value="1"/>
</dbReference>
<evidence type="ECO:0000313" key="13">
    <source>
        <dbReference type="Proteomes" id="UP001176961"/>
    </source>
</evidence>
<dbReference type="SUPFAM" id="SSF57889">
    <property type="entry name" value="Cysteine-rich domain"/>
    <property type="match status" value="1"/>
</dbReference>
<protein>
    <recommendedName>
        <fullName evidence="14">PDZ domain-containing protein 8</fullName>
    </recommendedName>
</protein>
<name>A0AA36H5E2_CYLNA</name>
<dbReference type="PANTHER" id="PTHR21519:SF1">
    <property type="entry name" value="PDZ DOMAIN-CONTAINING PROTEIN 8"/>
    <property type="match status" value="1"/>
</dbReference>
<keyword evidence="5" id="KW-0445">Lipid transport</keyword>
<evidence type="ECO:0000313" key="12">
    <source>
        <dbReference type="EMBL" id="CAJ0604441.1"/>
    </source>
</evidence>
<comment type="caution">
    <text evidence="12">The sequence shown here is derived from an EMBL/GenBank/DDBJ whole genome shotgun (WGS) entry which is preliminary data.</text>
</comment>
<evidence type="ECO:0000256" key="5">
    <source>
        <dbReference type="ARBA" id="ARBA00023055"/>
    </source>
</evidence>
<keyword evidence="3" id="KW-0479">Metal-binding</keyword>
<feature type="region of interest" description="Disordered" evidence="8">
    <location>
        <begin position="1260"/>
        <end position="1282"/>
    </location>
</feature>
<dbReference type="InterPro" id="IPR001478">
    <property type="entry name" value="PDZ"/>
</dbReference>
<dbReference type="PANTHER" id="PTHR21519">
    <property type="entry name" value="PDZ DOMAIN-CONTAINING PROTEIN 8"/>
    <property type="match status" value="1"/>
</dbReference>
<dbReference type="Pfam" id="PF17820">
    <property type="entry name" value="PDZ_6"/>
    <property type="match status" value="1"/>
</dbReference>
<dbReference type="PROSITE" id="PS51847">
    <property type="entry name" value="SMP"/>
    <property type="match status" value="1"/>
</dbReference>
<keyword evidence="7" id="KW-0472">Membrane</keyword>
<dbReference type="PROSITE" id="PS50081">
    <property type="entry name" value="ZF_DAG_PE_2"/>
    <property type="match status" value="1"/>
</dbReference>
<organism evidence="12 13">
    <name type="scientific">Cylicocyclus nassatus</name>
    <name type="common">Nematode worm</name>
    <dbReference type="NCBI Taxonomy" id="53992"/>
    <lineage>
        <taxon>Eukaryota</taxon>
        <taxon>Metazoa</taxon>
        <taxon>Ecdysozoa</taxon>
        <taxon>Nematoda</taxon>
        <taxon>Chromadorea</taxon>
        <taxon>Rhabditida</taxon>
        <taxon>Rhabditina</taxon>
        <taxon>Rhabditomorpha</taxon>
        <taxon>Strongyloidea</taxon>
        <taxon>Strongylidae</taxon>
        <taxon>Cylicocyclus</taxon>
    </lineage>
</organism>
<evidence type="ECO:0000256" key="1">
    <source>
        <dbReference type="ARBA" id="ARBA00004370"/>
    </source>
</evidence>
<evidence type="ECO:0000259" key="11">
    <source>
        <dbReference type="PROSITE" id="PS51847"/>
    </source>
</evidence>
<feature type="compositionally biased region" description="Polar residues" evidence="8">
    <location>
        <begin position="1119"/>
        <end position="1131"/>
    </location>
</feature>
<feature type="region of interest" description="Disordered" evidence="8">
    <location>
        <begin position="649"/>
        <end position="780"/>
    </location>
</feature>
<sequence>MLAFLLGTLFGAGLVLFIIFVLVVDPWGPVSPPPPFIDQYRPVEIPKELRDFLKTGDDGQGISRWESSHSLSLLLHMFFQEHKDTRQLRRWLYKRLQIELNDISTRSAAGRLIQEIRIRDLALGTKFPRVNAVRVENVEMSEDKNIFEKITLMVDMDYTGGFETSIDVTTVFGKRANLSIKLTKLAGLVRLVLSRKPYNHWTMSFVSTPELLTDVSSQIQGHQLKRLIPLIKESIRRALQRKHVWPNYKIRYRPIFPNPFLQPSPPLGAFAHIKIGGGLEVTVLQGSRLRTSLVEKDPSCYVVYCTVTLDHRPFLQNSTDMAHSLSVLLTFSRHDMTTPIGIVFEKTTVSVQGVRPVRVAMVEEGSLADKAAFKPGDTLIAINNVPIRSERQVIRFLQQTLGELFVLVDRGLDDIDDDDVLKDSEVLVGPSSGNKDDSFVCLGGVTSSPRTTLACRRSVSPNSDTKRRHSLSNAISAPSVRSLNTNTESLTSSLMSLDTTFERPAVASVLRTESDRVPQVLVSQASTDLRRTRSESQLDAKLLDAISMSSSVSGAVEDEISVYTVSSLGSEMPEPVVPPLEGLDAQNLLSPDLITPREKDAKDVTLTPGMTLADVEKEAAAAAAAAATPAVSSLQAATNGTSGVETASSVASSLSLKTEDELEEEGSLSRSRPTSTRRQRLHATLQASKRKVLDLMQKRRAGTPSSYSDAAEMGADAGELDGPAEGDRIESPLPSIGKRSPIEMQVVDKKEKRKKNKNSRSPCTIPAQPAPSVQDSPTASVGYARSRTTKSVHFRENVLWGQSLHYELDGGATSTSPSKSSCKYLNVTVHAKEVPSTPPPPAADSSSANLTAQIPEPEPPKPILLGYTSLYVPQILDDCQLTLSNYHREVFYLKPPTDVQSINDASTQEFSRHAGYDPRLLYGDVTLGFRYFPDGLPHGAGLLSGEESELEEKIEEQPLSAKPKTQPPATSTTQHDWKPWSSKSGGAICAMCHGKIWLKSASCCQRCLVVCHHKCVDRAATGIVCTPHAVSQTDEQFAELEVDANIDGDHVEECPSSVIPSTPQTTQPPSMRGDDVEITSRRARLRNKVSEKFSSWRRSGKTASKPDLNLASDRDSRISESSAGVGTETEGTLSPMACIQDCLSDILPTLEGSPFIRNLYFQPGNAYNEQTINHAKVLGKEIFADLKGEERKAKINEQIDRIQLAIRETKDDRLAALKKDGTQKKGRSFEGLDERLQALAVLMLHYCAALQDCEVREEPPASALTNDNITSPESALDGRSFSNSFRARTNDVKDQTDDTVVEFELNDQPLVEEETTESSTPDDLNKAFFLVNEEPDNRLD</sequence>
<dbReference type="GO" id="GO:0051560">
    <property type="term" value="P:mitochondrial calcium ion homeostasis"/>
    <property type="evidence" value="ECO:0007669"/>
    <property type="project" value="InterPro"/>
</dbReference>
<feature type="region of interest" description="Disordered" evidence="8">
    <location>
        <begin position="1300"/>
        <end position="1340"/>
    </location>
</feature>
<dbReference type="InterPro" id="IPR046349">
    <property type="entry name" value="C1-like_sf"/>
</dbReference>
<feature type="compositionally biased region" description="Acidic residues" evidence="8">
    <location>
        <begin position="1300"/>
        <end position="1316"/>
    </location>
</feature>
<dbReference type="GO" id="GO:0008289">
    <property type="term" value="F:lipid binding"/>
    <property type="evidence" value="ECO:0007669"/>
    <property type="project" value="UniProtKB-KW"/>
</dbReference>
<feature type="compositionally biased region" description="Polar residues" evidence="8">
    <location>
        <begin position="1263"/>
        <end position="1273"/>
    </location>
</feature>
<evidence type="ECO:0000256" key="6">
    <source>
        <dbReference type="ARBA" id="ARBA00023121"/>
    </source>
</evidence>
<dbReference type="InterPro" id="IPR058801">
    <property type="entry name" value="PDZD8_N"/>
</dbReference>
<evidence type="ECO:0000256" key="2">
    <source>
        <dbReference type="ARBA" id="ARBA00022448"/>
    </source>
</evidence>
<evidence type="ECO:0000256" key="3">
    <source>
        <dbReference type="ARBA" id="ARBA00022723"/>
    </source>
</evidence>
<feature type="domain" description="PDZ" evidence="10">
    <location>
        <begin position="328"/>
        <end position="412"/>
    </location>
</feature>
<feature type="region of interest" description="Disordered" evidence="8">
    <location>
        <begin position="1053"/>
        <end position="1075"/>
    </location>
</feature>
<dbReference type="InterPro" id="IPR036034">
    <property type="entry name" value="PDZ_sf"/>
</dbReference>
<feature type="domain" description="Phorbol-ester/DAG-type" evidence="9">
    <location>
        <begin position="974"/>
        <end position="1025"/>
    </location>
</feature>
<dbReference type="Pfam" id="PF26547">
    <property type="entry name" value="PDZD8_N"/>
    <property type="match status" value="1"/>
</dbReference>
<accession>A0AA36H5E2</accession>
<proteinExistence type="predicted"/>
<feature type="region of interest" description="Disordered" evidence="8">
    <location>
        <begin position="1089"/>
        <end position="1131"/>
    </location>
</feature>
<evidence type="ECO:0000259" key="9">
    <source>
        <dbReference type="PROSITE" id="PS50081"/>
    </source>
</evidence>
<dbReference type="GO" id="GO:0005739">
    <property type="term" value="C:mitochondrion"/>
    <property type="evidence" value="ECO:0007669"/>
    <property type="project" value="GOC"/>
</dbReference>
<keyword evidence="4" id="KW-0862">Zinc</keyword>
<dbReference type="SMART" id="SM00109">
    <property type="entry name" value="C1"/>
    <property type="match status" value="1"/>
</dbReference>
<comment type="subcellular location">
    <subcellularLocation>
        <location evidence="1">Membrane</location>
    </subcellularLocation>
</comment>
<dbReference type="SMART" id="SM00228">
    <property type="entry name" value="PDZ"/>
    <property type="match status" value="1"/>
</dbReference>
<keyword evidence="13" id="KW-1185">Reference proteome</keyword>
<dbReference type="CDD" id="cd21674">
    <property type="entry name" value="SMP_PDZD8"/>
    <property type="match status" value="1"/>
</dbReference>
<dbReference type="GO" id="GO:0044233">
    <property type="term" value="C:mitochondria-associated endoplasmic reticulum membrane contact site"/>
    <property type="evidence" value="ECO:0007669"/>
    <property type="project" value="InterPro"/>
</dbReference>
<dbReference type="InterPro" id="IPR031468">
    <property type="entry name" value="SMP_LBD"/>
</dbReference>
<feature type="domain" description="SMP-LTD" evidence="11">
    <location>
        <begin position="58"/>
        <end position="254"/>
    </location>
</feature>
<dbReference type="GO" id="GO:1990456">
    <property type="term" value="P:mitochondrion-endoplasmic reticulum membrane tethering"/>
    <property type="evidence" value="ECO:0007669"/>
    <property type="project" value="InterPro"/>
</dbReference>